<evidence type="ECO:0000256" key="1">
    <source>
        <dbReference type="SAM" id="Phobius"/>
    </source>
</evidence>
<organism evidence="2 3">
    <name type="scientific">candidate division WWE3 bacterium CG_4_9_14_3_um_filter_34_6</name>
    <dbReference type="NCBI Taxonomy" id="1975079"/>
    <lineage>
        <taxon>Bacteria</taxon>
        <taxon>Katanobacteria</taxon>
    </lineage>
</organism>
<sequence length="188" mass="21362">MIPPKNEINFMPENESLNSLNNEVGILNILLNWITQRGKLLLIATLIIVLLLFAYTAKLDANVTNLSKRIEENQKIILSQKTIEQEHLNTQKKLEALSTILSKEIDWTNRLTGFTNKIPTNVKVDEISYSENDIKFSAKVNSVESFATLIQLFISDDNVSELLLTASKFDTETKEYIFSLEISLKGKN</sequence>
<comment type="caution">
    <text evidence="2">The sequence shown here is derived from an EMBL/GenBank/DDBJ whole genome shotgun (WGS) entry which is preliminary data.</text>
</comment>
<gene>
    <name evidence="2" type="ORF">CO178_02165</name>
</gene>
<accession>A0A2M7X2N0</accession>
<keyword evidence="1" id="KW-0812">Transmembrane</keyword>
<evidence type="ECO:0008006" key="4">
    <source>
        <dbReference type="Google" id="ProtNLM"/>
    </source>
</evidence>
<dbReference type="Proteomes" id="UP000230683">
    <property type="component" value="Unassembled WGS sequence"/>
</dbReference>
<keyword evidence="1" id="KW-0472">Membrane</keyword>
<feature type="transmembrane region" description="Helical" evidence="1">
    <location>
        <begin position="40"/>
        <end position="57"/>
    </location>
</feature>
<dbReference type="AlphaFoldDB" id="A0A2M7X2N0"/>
<reference evidence="3" key="1">
    <citation type="submission" date="2017-09" db="EMBL/GenBank/DDBJ databases">
        <title>Depth-based differentiation of microbial function through sediment-hosted aquifers and enrichment of novel symbionts in the deep terrestrial subsurface.</title>
        <authorList>
            <person name="Probst A.J."/>
            <person name="Ladd B."/>
            <person name="Jarett J.K."/>
            <person name="Geller-Mcgrath D.E."/>
            <person name="Sieber C.M.K."/>
            <person name="Emerson J.B."/>
            <person name="Anantharaman K."/>
            <person name="Thomas B.C."/>
            <person name="Malmstrom R."/>
            <person name="Stieglmeier M."/>
            <person name="Klingl A."/>
            <person name="Woyke T."/>
            <person name="Ryan C.M."/>
            <person name="Banfield J.F."/>
        </authorList>
    </citation>
    <scope>NUCLEOTIDE SEQUENCE [LARGE SCALE GENOMIC DNA]</scope>
</reference>
<protein>
    <recommendedName>
        <fullName evidence="4">Fimbrial assembly protein</fullName>
    </recommendedName>
</protein>
<evidence type="ECO:0000313" key="3">
    <source>
        <dbReference type="Proteomes" id="UP000230683"/>
    </source>
</evidence>
<keyword evidence="1" id="KW-1133">Transmembrane helix</keyword>
<evidence type="ECO:0000313" key="2">
    <source>
        <dbReference type="EMBL" id="PJA40425.1"/>
    </source>
</evidence>
<dbReference type="EMBL" id="PFWY01000098">
    <property type="protein sequence ID" value="PJA40425.1"/>
    <property type="molecule type" value="Genomic_DNA"/>
</dbReference>
<name>A0A2M7X2N0_UNCKA</name>
<proteinExistence type="predicted"/>